<dbReference type="EC" id="2.1.1.222" evidence="4"/>
<evidence type="ECO:0000313" key="5">
    <source>
        <dbReference type="Proteomes" id="UP001597545"/>
    </source>
</evidence>
<dbReference type="PANTHER" id="PTHR43861">
    <property type="entry name" value="TRANS-ACONITATE 2-METHYLTRANSFERASE-RELATED"/>
    <property type="match status" value="1"/>
</dbReference>
<dbReference type="EMBL" id="JBHULR010000001">
    <property type="protein sequence ID" value="MFD2546251.1"/>
    <property type="molecule type" value="Genomic_DNA"/>
</dbReference>
<name>A0ABW5KBF3_9SPHI</name>
<dbReference type="Gene3D" id="3.40.50.150">
    <property type="entry name" value="Vaccinia Virus protein VP39"/>
    <property type="match status" value="1"/>
</dbReference>
<keyword evidence="5" id="KW-1185">Reference proteome</keyword>
<gene>
    <name evidence="4" type="ORF">ACFSR5_01185</name>
</gene>
<dbReference type="InterPro" id="IPR041698">
    <property type="entry name" value="Methyltransf_25"/>
</dbReference>
<sequence>MDQIPYLDINRKSWNNRVETHVQSAFYNVDGFKRGASSLNEIELALLGDVTDKNILHLQCHFGQDSLSLARLGACVTGVDLSDKAIDEAIDLAREIQVSAEFICCDIYELPKNLHQTYDIVFTSYGTIGWLPDIHQWASVIAHFLKPGGKFVFVEFHPAVWMFDDNFHEISYNYFNTGPIVEQEDGTYADRNAPLQQSYVMWNHSIGEVLSGLLANQLRLTAFQEFDYSPYNCFKHTVKVAKDKYRIAHLDNKLPMVYALTAEKAT</sequence>
<evidence type="ECO:0000259" key="3">
    <source>
        <dbReference type="Pfam" id="PF13649"/>
    </source>
</evidence>
<reference evidence="5" key="1">
    <citation type="journal article" date="2019" name="Int. J. Syst. Evol. Microbiol.">
        <title>The Global Catalogue of Microorganisms (GCM) 10K type strain sequencing project: providing services to taxonomists for standard genome sequencing and annotation.</title>
        <authorList>
            <consortium name="The Broad Institute Genomics Platform"/>
            <consortium name="The Broad Institute Genome Sequencing Center for Infectious Disease"/>
            <person name="Wu L."/>
            <person name="Ma J."/>
        </authorList>
    </citation>
    <scope>NUCLEOTIDE SEQUENCE [LARGE SCALE GENOMIC DNA]</scope>
    <source>
        <strain evidence="5">KCTC 42662</strain>
    </source>
</reference>
<dbReference type="RefSeq" id="WP_380899859.1">
    <property type="nucleotide sequence ID" value="NZ_JBHUEG010000002.1"/>
</dbReference>
<organism evidence="4 5">
    <name type="scientific">Sphingobacterium suaedae</name>
    <dbReference type="NCBI Taxonomy" id="1686402"/>
    <lineage>
        <taxon>Bacteria</taxon>
        <taxon>Pseudomonadati</taxon>
        <taxon>Bacteroidota</taxon>
        <taxon>Sphingobacteriia</taxon>
        <taxon>Sphingobacteriales</taxon>
        <taxon>Sphingobacteriaceae</taxon>
        <taxon>Sphingobacterium</taxon>
    </lineage>
</organism>
<evidence type="ECO:0000256" key="2">
    <source>
        <dbReference type="ARBA" id="ARBA00022679"/>
    </source>
</evidence>
<dbReference type="EC" id="2.1.1.64" evidence="4"/>
<feature type="domain" description="Methyltransferase" evidence="3">
    <location>
        <begin position="55"/>
        <end position="149"/>
    </location>
</feature>
<dbReference type="Pfam" id="PF13649">
    <property type="entry name" value="Methyltransf_25"/>
    <property type="match status" value="1"/>
</dbReference>
<protein>
    <submittedName>
        <fullName evidence="4">Class I SAM-dependent methyltransferase</fullName>
        <ecNumber evidence="4">2.1.1.222</ecNumber>
        <ecNumber evidence="4">2.1.1.64</ecNumber>
    </submittedName>
</protein>
<accession>A0ABW5KBF3</accession>
<dbReference type="GO" id="GO:0061542">
    <property type="term" value="F:3-demethylubiquinol 3-O-methyltransferase activity"/>
    <property type="evidence" value="ECO:0007669"/>
    <property type="project" value="UniProtKB-EC"/>
</dbReference>
<dbReference type="SUPFAM" id="SSF53335">
    <property type="entry name" value="S-adenosyl-L-methionine-dependent methyltransferases"/>
    <property type="match status" value="1"/>
</dbReference>
<dbReference type="GO" id="GO:0032259">
    <property type="term" value="P:methylation"/>
    <property type="evidence" value="ECO:0007669"/>
    <property type="project" value="UniProtKB-KW"/>
</dbReference>
<evidence type="ECO:0000313" key="4">
    <source>
        <dbReference type="EMBL" id="MFD2546251.1"/>
    </source>
</evidence>
<keyword evidence="1 4" id="KW-0489">Methyltransferase</keyword>
<comment type="caution">
    <text evidence="4">The sequence shown here is derived from an EMBL/GenBank/DDBJ whole genome shotgun (WGS) entry which is preliminary data.</text>
</comment>
<dbReference type="InterPro" id="IPR029063">
    <property type="entry name" value="SAM-dependent_MTases_sf"/>
</dbReference>
<dbReference type="CDD" id="cd02440">
    <property type="entry name" value="AdoMet_MTases"/>
    <property type="match status" value="1"/>
</dbReference>
<evidence type="ECO:0000256" key="1">
    <source>
        <dbReference type="ARBA" id="ARBA00022603"/>
    </source>
</evidence>
<dbReference type="PANTHER" id="PTHR43861:SF1">
    <property type="entry name" value="TRANS-ACONITATE 2-METHYLTRANSFERASE"/>
    <property type="match status" value="1"/>
</dbReference>
<proteinExistence type="predicted"/>
<keyword evidence="2 4" id="KW-0808">Transferase</keyword>
<dbReference type="Proteomes" id="UP001597545">
    <property type="component" value="Unassembled WGS sequence"/>
</dbReference>
<dbReference type="GO" id="GO:0102208">
    <property type="term" value="F:2-polyprenyl-6-hydroxyphenol methylase activity"/>
    <property type="evidence" value="ECO:0007669"/>
    <property type="project" value="UniProtKB-EC"/>
</dbReference>